<protein>
    <submittedName>
        <fullName evidence="1">Adenine methyltransferase</fullName>
    </submittedName>
</protein>
<dbReference type="GO" id="GO:0032259">
    <property type="term" value="P:methylation"/>
    <property type="evidence" value="ECO:0007669"/>
    <property type="project" value="UniProtKB-KW"/>
</dbReference>
<gene>
    <name evidence="1" type="ORF">G7084_00190</name>
</gene>
<dbReference type="REBASE" id="402376">
    <property type="entry name" value="M.WspHDW19ORF190P"/>
</dbReference>
<dbReference type="EMBL" id="CP049888">
    <property type="protein sequence ID" value="QIL51241.1"/>
    <property type="molecule type" value="Genomic_DNA"/>
</dbReference>
<dbReference type="InterPro" id="IPR008593">
    <property type="entry name" value="Dam_MeTrfase"/>
</dbReference>
<dbReference type="GO" id="GO:0009007">
    <property type="term" value="F:site-specific DNA-methyltransferase (adenine-specific) activity"/>
    <property type="evidence" value="ECO:0007669"/>
    <property type="project" value="InterPro"/>
</dbReference>
<accession>A0A6G8B1N5</accession>
<proteinExistence type="predicted"/>
<dbReference type="Pfam" id="PF05869">
    <property type="entry name" value="Dam"/>
    <property type="match status" value="1"/>
</dbReference>
<dbReference type="GO" id="GO:0009307">
    <property type="term" value="P:DNA restriction-modification system"/>
    <property type="evidence" value="ECO:0007669"/>
    <property type="project" value="InterPro"/>
</dbReference>
<dbReference type="KEGG" id="wco:G7084_00190"/>
<dbReference type="AlphaFoldDB" id="A0A6G8B1N5"/>
<evidence type="ECO:0000313" key="2">
    <source>
        <dbReference type="Proteomes" id="UP000500741"/>
    </source>
</evidence>
<keyword evidence="2" id="KW-1185">Reference proteome</keyword>
<organism evidence="1 2">
    <name type="scientific">Weissella coleopterorum</name>
    <dbReference type="NCBI Taxonomy" id="2714949"/>
    <lineage>
        <taxon>Bacteria</taxon>
        <taxon>Bacillati</taxon>
        <taxon>Bacillota</taxon>
        <taxon>Bacilli</taxon>
        <taxon>Lactobacillales</taxon>
        <taxon>Lactobacillaceae</taxon>
        <taxon>Weissella</taxon>
    </lineage>
</organism>
<name>A0A6G8B1N5_9LACO</name>
<keyword evidence="1" id="KW-0808">Transferase</keyword>
<dbReference type="Proteomes" id="UP000500741">
    <property type="component" value="Chromosome"/>
</dbReference>
<sequence>MFSSKKQDWETPDDLFKDLNSEFNFSWDLAARKDNTKANNFISPETNSLTVDWSKLEGNLFLNPPYGRELSKWIKKAYESSLERQGNIVLLIPSRTDTSYWHNYIFGKAEIRFLRGRIKFENNGIAGDAAPFPSAIVIYNNDERWKSFK</sequence>
<dbReference type="GO" id="GO:0003677">
    <property type="term" value="F:DNA binding"/>
    <property type="evidence" value="ECO:0007669"/>
    <property type="project" value="InterPro"/>
</dbReference>
<reference evidence="1 2" key="1">
    <citation type="submission" date="2020-03" db="EMBL/GenBank/DDBJ databases">
        <title>Weissella sp. nov., isolated from Cybister lewisianus.</title>
        <authorList>
            <person name="Hyun D.-W."/>
            <person name="Bae J.-W."/>
        </authorList>
    </citation>
    <scope>NUCLEOTIDE SEQUENCE [LARGE SCALE GENOMIC DNA]</scope>
    <source>
        <strain evidence="1 2">HDW19</strain>
    </source>
</reference>
<evidence type="ECO:0000313" key="1">
    <source>
        <dbReference type="EMBL" id="QIL51241.1"/>
    </source>
</evidence>
<keyword evidence="1" id="KW-0489">Methyltransferase</keyword>